<reference evidence="2 3" key="1">
    <citation type="submission" date="2019-02" db="EMBL/GenBank/DDBJ databases">
        <title>Deep-cultivation of Planctomycetes and their phenomic and genomic characterization uncovers novel biology.</title>
        <authorList>
            <person name="Wiegand S."/>
            <person name="Jogler M."/>
            <person name="Boedeker C."/>
            <person name="Pinto D."/>
            <person name="Vollmers J."/>
            <person name="Rivas-Marin E."/>
            <person name="Kohn T."/>
            <person name="Peeters S.H."/>
            <person name="Heuer A."/>
            <person name="Rast P."/>
            <person name="Oberbeckmann S."/>
            <person name="Bunk B."/>
            <person name="Jeske O."/>
            <person name="Meyerdierks A."/>
            <person name="Storesund J.E."/>
            <person name="Kallscheuer N."/>
            <person name="Luecker S."/>
            <person name="Lage O.M."/>
            <person name="Pohl T."/>
            <person name="Merkel B.J."/>
            <person name="Hornburger P."/>
            <person name="Mueller R.-W."/>
            <person name="Bruemmer F."/>
            <person name="Labrenz M."/>
            <person name="Spormann A.M."/>
            <person name="Op den Camp H."/>
            <person name="Overmann J."/>
            <person name="Amann R."/>
            <person name="Jetten M.S.M."/>
            <person name="Mascher T."/>
            <person name="Medema M.H."/>
            <person name="Devos D.P."/>
            <person name="Kaster A.-K."/>
            <person name="Ovreas L."/>
            <person name="Rohde M."/>
            <person name="Galperin M.Y."/>
            <person name="Jogler C."/>
        </authorList>
    </citation>
    <scope>NUCLEOTIDE SEQUENCE [LARGE SCALE GENOMIC DNA]</scope>
    <source>
        <strain evidence="2 3">SV_7m_r</strain>
    </source>
</reference>
<feature type="chain" id="PRO_5022068586" description="Lipoprotein" evidence="1">
    <location>
        <begin position="29"/>
        <end position="135"/>
    </location>
</feature>
<sequence precursor="true">MFPAKILILTVALSAVCLFSGCAPSRFRDEVDFTIKDASADSNAQSPTGFRRTADGWEDTTYWFLPYPVEKRSVGALMVAQQQRERGWLQSCLTGVRSTPPLVIAVVQIFLIYLLYRLHLSGQHSAFGQPRSQST</sequence>
<evidence type="ECO:0000313" key="2">
    <source>
        <dbReference type="EMBL" id="QDT58131.1"/>
    </source>
</evidence>
<keyword evidence="3" id="KW-1185">Reference proteome</keyword>
<dbReference type="EMBL" id="CP036272">
    <property type="protein sequence ID" value="QDT58131.1"/>
    <property type="molecule type" value="Genomic_DNA"/>
</dbReference>
<dbReference type="Proteomes" id="UP000315003">
    <property type="component" value="Chromosome"/>
</dbReference>
<dbReference type="OrthoDB" id="283006at2"/>
<feature type="signal peptide" evidence="1">
    <location>
        <begin position="1"/>
        <end position="28"/>
    </location>
</feature>
<evidence type="ECO:0008006" key="4">
    <source>
        <dbReference type="Google" id="ProtNLM"/>
    </source>
</evidence>
<evidence type="ECO:0000256" key="1">
    <source>
        <dbReference type="SAM" id="SignalP"/>
    </source>
</evidence>
<dbReference type="RefSeq" id="WP_145269070.1">
    <property type="nucleotide sequence ID" value="NZ_CP036272.1"/>
</dbReference>
<name>A0A517SPT0_9BACT</name>
<gene>
    <name evidence="2" type="ORF">SV7mr_06200</name>
</gene>
<dbReference type="AlphaFoldDB" id="A0A517SPT0"/>
<evidence type="ECO:0000313" key="3">
    <source>
        <dbReference type="Proteomes" id="UP000315003"/>
    </source>
</evidence>
<organism evidence="2 3">
    <name type="scientific">Stieleria bergensis</name>
    <dbReference type="NCBI Taxonomy" id="2528025"/>
    <lineage>
        <taxon>Bacteria</taxon>
        <taxon>Pseudomonadati</taxon>
        <taxon>Planctomycetota</taxon>
        <taxon>Planctomycetia</taxon>
        <taxon>Pirellulales</taxon>
        <taxon>Pirellulaceae</taxon>
        <taxon>Stieleria</taxon>
    </lineage>
</organism>
<accession>A0A517SPT0</accession>
<keyword evidence="1" id="KW-0732">Signal</keyword>
<dbReference type="PROSITE" id="PS51257">
    <property type="entry name" value="PROKAR_LIPOPROTEIN"/>
    <property type="match status" value="1"/>
</dbReference>
<protein>
    <recommendedName>
        <fullName evidence="4">Lipoprotein</fullName>
    </recommendedName>
</protein>
<proteinExistence type="predicted"/>